<gene>
    <name evidence="4" type="ORF">AVDCRST_MAG13-3452</name>
</gene>
<evidence type="ECO:0000256" key="1">
    <source>
        <dbReference type="SAM" id="MobiDB-lite"/>
    </source>
</evidence>
<dbReference type="SUPFAM" id="SSF53474">
    <property type="entry name" value="alpha/beta-Hydrolases"/>
    <property type="match status" value="1"/>
</dbReference>
<name>A0A6J4TGX1_9ACTN</name>
<organism evidence="4">
    <name type="scientific">uncultured Solirubrobacteraceae bacterium</name>
    <dbReference type="NCBI Taxonomy" id="1162706"/>
    <lineage>
        <taxon>Bacteria</taxon>
        <taxon>Bacillati</taxon>
        <taxon>Actinomycetota</taxon>
        <taxon>Thermoleophilia</taxon>
        <taxon>Solirubrobacterales</taxon>
        <taxon>Solirubrobacteraceae</taxon>
        <taxon>environmental samples</taxon>
    </lineage>
</organism>
<sequence length="286" mass="30732">MCGTSAATLTAVRRRRLLPLLLTALCASACGKEAPAPDATAPERAERREQRQPPTPQATTDLPPDVAVTYAGRGADAAFILRPRDKPAARLPVVLFGHGWFATNPQVYRGWVTHLVRQGNVVVYPVYQTVPYLSPELALEGFTNGVRTALRRTPHTPDGLVAVGHSAGGALVADYAATAAEAGLPVPEAVLSAYPGRKLPRFDPRIPEEDLTRIPRSTEVVALAGAADVVVGDTAARSLVRQAPDATLVTVTDPTVADHRGPQRADAESRRAFWRRLDALIRRARR</sequence>
<proteinExistence type="predicted"/>
<keyword evidence="2" id="KW-0732">Signal</keyword>
<feature type="signal peptide" evidence="2">
    <location>
        <begin position="1"/>
        <end position="29"/>
    </location>
</feature>
<evidence type="ECO:0000259" key="3">
    <source>
        <dbReference type="Pfam" id="PF07859"/>
    </source>
</evidence>
<reference evidence="4" key="1">
    <citation type="submission" date="2020-02" db="EMBL/GenBank/DDBJ databases">
        <authorList>
            <person name="Meier V. D."/>
        </authorList>
    </citation>
    <scope>NUCLEOTIDE SEQUENCE</scope>
    <source>
        <strain evidence="4">AVDCRST_MAG13</strain>
    </source>
</reference>
<evidence type="ECO:0000313" key="4">
    <source>
        <dbReference type="EMBL" id="CAA9522287.1"/>
    </source>
</evidence>
<dbReference type="GO" id="GO:0016787">
    <property type="term" value="F:hydrolase activity"/>
    <property type="evidence" value="ECO:0007669"/>
    <property type="project" value="InterPro"/>
</dbReference>
<protein>
    <recommendedName>
        <fullName evidence="3">Alpha/beta hydrolase fold-3 domain-containing protein</fullName>
    </recommendedName>
</protein>
<feature type="domain" description="Alpha/beta hydrolase fold-3" evidence="3">
    <location>
        <begin position="96"/>
        <end position="204"/>
    </location>
</feature>
<evidence type="ECO:0000256" key="2">
    <source>
        <dbReference type="SAM" id="SignalP"/>
    </source>
</evidence>
<feature type="region of interest" description="Disordered" evidence="1">
    <location>
        <begin position="32"/>
        <end position="65"/>
    </location>
</feature>
<dbReference type="Pfam" id="PF07859">
    <property type="entry name" value="Abhydrolase_3"/>
    <property type="match status" value="1"/>
</dbReference>
<feature type="chain" id="PRO_5027115191" description="Alpha/beta hydrolase fold-3 domain-containing protein" evidence="2">
    <location>
        <begin position="30"/>
        <end position="286"/>
    </location>
</feature>
<dbReference type="Gene3D" id="3.40.50.1820">
    <property type="entry name" value="alpha/beta hydrolase"/>
    <property type="match status" value="1"/>
</dbReference>
<feature type="compositionally biased region" description="Basic and acidic residues" evidence="1">
    <location>
        <begin position="41"/>
        <end position="51"/>
    </location>
</feature>
<dbReference type="EMBL" id="CADCVO010000544">
    <property type="protein sequence ID" value="CAA9522287.1"/>
    <property type="molecule type" value="Genomic_DNA"/>
</dbReference>
<dbReference type="InterPro" id="IPR013094">
    <property type="entry name" value="AB_hydrolase_3"/>
</dbReference>
<accession>A0A6J4TGX1</accession>
<dbReference type="InterPro" id="IPR029058">
    <property type="entry name" value="AB_hydrolase_fold"/>
</dbReference>
<dbReference type="AlphaFoldDB" id="A0A6J4TGX1"/>